<dbReference type="Gene3D" id="3.40.50.1000">
    <property type="entry name" value="HAD superfamily/HAD-like"/>
    <property type="match status" value="1"/>
</dbReference>
<keyword evidence="2" id="KW-1003">Cell membrane</keyword>
<dbReference type="InterPro" id="IPR023214">
    <property type="entry name" value="HAD_sf"/>
</dbReference>
<keyword evidence="3 6" id="KW-0812">Transmembrane</keyword>
<comment type="subcellular location">
    <subcellularLocation>
        <location evidence="1">Membrane</location>
        <topology evidence="1">Multi-pass membrane protein</topology>
    </subcellularLocation>
</comment>
<dbReference type="NCBIfam" id="NF006088">
    <property type="entry name" value="PRK08238.1"/>
    <property type="match status" value="1"/>
</dbReference>
<feature type="transmembrane region" description="Helical" evidence="6">
    <location>
        <begin position="292"/>
        <end position="312"/>
    </location>
</feature>
<dbReference type="GO" id="GO:0016765">
    <property type="term" value="F:transferase activity, transferring alkyl or aryl (other than methyl) groups"/>
    <property type="evidence" value="ECO:0007669"/>
    <property type="project" value="InterPro"/>
</dbReference>
<dbReference type="Gene3D" id="1.10.357.140">
    <property type="entry name" value="UbiA prenyltransferase"/>
    <property type="match status" value="1"/>
</dbReference>
<protein>
    <submittedName>
        <fullName evidence="7">UbiA prenyltransferase</fullName>
    </submittedName>
</protein>
<evidence type="ECO:0000313" key="8">
    <source>
        <dbReference type="Proteomes" id="UP000078272"/>
    </source>
</evidence>
<reference evidence="7 8" key="1">
    <citation type="journal article" date="2016" name="Front. Microbiol.">
        <title>Genomic Resource of Rice Seed Associated Bacteria.</title>
        <authorList>
            <person name="Midha S."/>
            <person name="Bansal K."/>
            <person name="Sharma S."/>
            <person name="Kumar N."/>
            <person name="Patil P.P."/>
            <person name="Chaudhry V."/>
            <person name="Patil P.B."/>
        </authorList>
    </citation>
    <scope>NUCLEOTIDE SEQUENCE [LARGE SCALE GENOMIC DNA]</scope>
    <source>
        <strain evidence="7 8">NS226</strain>
    </source>
</reference>
<feature type="transmembrane region" description="Helical" evidence="6">
    <location>
        <begin position="346"/>
        <end position="366"/>
    </location>
</feature>
<keyword evidence="7" id="KW-0808">Transferase</keyword>
<feature type="transmembrane region" description="Helical" evidence="6">
    <location>
        <begin position="264"/>
        <end position="286"/>
    </location>
</feature>
<evidence type="ECO:0000256" key="3">
    <source>
        <dbReference type="ARBA" id="ARBA00022692"/>
    </source>
</evidence>
<dbReference type="OrthoDB" id="9803632at2"/>
<evidence type="ECO:0000256" key="5">
    <source>
        <dbReference type="ARBA" id="ARBA00023136"/>
    </source>
</evidence>
<sequence length="480" mass="53418">MDTLLARADRPLYVDLDGTLVQSDLLWETLFLFARQHPLQAWKVFGWALAGKAILKDELAKRVEVDPAIWPYRQEVVATLQAEREAGRHIVLATASNERLAQGIADHLGLFDEVIASSREENLSAERKLDRIRADRQGGAFDYVGNSRDDLCLFDAAETVTVVQPDRAAARWHREAERDCRLIQDEGHVARGLLKAMRPHQWMKNVLIFVPIGLNHEFLNLLMVMQGVLAFVCFSMAASSVYIFNDLLDLTADRRHRTKWRRPFASGLVPIPTGVAAGLALFAAAFGLSLALPIEFTAILAMYLVLTTAYSFALKRMLLIDVLTLAGLYTLRILAGAAAADTVGSFWLLAFSLFFFFSLALVKRYVELAEFGEGASRQTTGRGYVSADLDTLAQAGMASGFASVVVLALYIDSAAIRQLQTHPYLIWPLCPLVLYIIVRIWVLAKRNEMHDDPVVFILRDWRSQIMVGCGALLFLAAAYG</sequence>
<dbReference type="InterPro" id="IPR044878">
    <property type="entry name" value="UbiA_sf"/>
</dbReference>
<feature type="transmembrane region" description="Helical" evidence="6">
    <location>
        <begin position="423"/>
        <end position="442"/>
    </location>
</feature>
<dbReference type="PATRIC" id="fig|401562.3.peg.661"/>
<organism evidence="7 8">
    <name type="scientific">Aureimonas ureilytica</name>
    <dbReference type="NCBI Taxonomy" id="401562"/>
    <lineage>
        <taxon>Bacteria</taxon>
        <taxon>Pseudomonadati</taxon>
        <taxon>Pseudomonadota</taxon>
        <taxon>Alphaproteobacteria</taxon>
        <taxon>Hyphomicrobiales</taxon>
        <taxon>Aurantimonadaceae</taxon>
        <taxon>Aureimonas</taxon>
    </lineage>
</organism>
<feature type="transmembrane region" description="Helical" evidence="6">
    <location>
        <begin position="218"/>
        <end position="244"/>
    </location>
</feature>
<dbReference type="RefSeq" id="WP_058634339.1">
    <property type="nucleotide sequence ID" value="NZ_LDPZ01000013.1"/>
</dbReference>
<evidence type="ECO:0000256" key="4">
    <source>
        <dbReference type="ARBA" id="ARBA00022989"/>
    </source>
</evidence>
<evidence type="ECO:0000256" key="2">
    <source>
        <dbReference type="ARBA" id="ARBA00022475"/>
    </source>
</evidence>
<dbReference type="Pfam" id="PF01040">
    <property type="entry name" value="UbiA"/>
    <property type="match status" value="1"/>
</dbReference>
<dbReference type="GO" id="GO:0016020">
    <property type="term" value="C:membrane"/>
    <property type="evidence" value="ECO:0007669"/>
    <property type="project" value="UniProtKB-SubCell"/>
</dbReference>
<proteinExistence type="predicted"/>
<comment type="caution">
    <text evidence="7">The sequence shown here is derived from an EMBL/GenBank/DDBJ whole genome shotgun (WGS) entry which is preliminary data.</text>
</comment>
<dbReference type="EMBL" id="LDPZ01000013">
    <property type="protein sequence ID" value="KTQ96823.1"/>
    <property type="molecule type" value="Genomic_DNA"/>
</dbReference>
<feature type="transmembrane region" description="Helical" evidence="6">
    <location>
        <begin position="319"/>
        <end position="340"/>
    </location>
</feature>
<name>A0A175RA47_9HYPH</name>
<accession>A0A175RA47</accession>
<keyword evidence="5 6" id="KW-0472">Membrane</keyword>
<dbReference type="AlphaFoldDB" id="A0A175RA47"/>
<dbReference type="CDD" id="cd13963">
    <property type="entry name" value="PT_UbiA_2"/>
    <property type="match status" value="1"/>
</dbReference>
<gene>
    <name evidence="7" type="ORF">NS226_06845</name>
</gene>
<evidence type="ECO:0000313" key="7">
    <source>
        <dbReference type="EMBL" id="KTQ96823.1"/>
    </source>
</evidence>
<feature type="transmembrane region" description="Helical" evidence="6">
    <location>
        <begin position="387"/>
        <end position="411"/>
    </location>
</feature>
<keyword evidence="4 6" id="KW-1133">Transmembrane helix</keyword>
<dbReference type="InterPro" id="IPR000537">
    <property type="entry name" value="UbiA_prenyltransferase"/>
</dbReference>
<evidence type="ECO:0000256" key="6">
    <source>
        <dbReference type="SAM" id="Phobius"/>
    </source>
</evidence>
<dbReference type="InterPro" id="IPR036412">
    <property type="entry name" value="HAD-like_sf"/>
</dbReference>
<dbReference type="STRING" id="401562.NS365_12615"/>
<dbReference type="Proteomes" id="UP000078272">
    <property type="component" value="Unassembled WGS sequence"/>
</dbReference>
<dbReference type="Pfam" id="PF12710">
    <property type="entry name" value="HAD"/>
    <property type="match status" value="1"/>
</dbReference>
<dbReference type="SUPFAM" id="SSF56784">
    <property type="entry name" value="HAD-like"/>
    <property type="match status" value="1"/>
</dbReference>
<evidence type="ECO:0000256" key="1">
    <source>
        <dbReference type="ARBA" id="ARBA00004141"/>
    </source>
</evidence>